<accession>A0A7S4VE78</accession>
<dbReference type="AlphaFoldDB" id="A0A7S4VE78"/>
<reference evidence="1" key="1">
    <citation type="submission" date="2021-01" db="EMBL/GenBank/DDBJ databases">
        <authorList>
            <person name="Corre E."/>
            <person name="Pelletier E."/>
            <person name="Niang G."/>
            <person name="Scheremetjew M."/>
            <person name="Finn R."/>
            <person name="Kale V."/>
            <person name="Holt S."/>
            <person name="Cochrane G."/>
            <person name="Meng A."/>
            <person name="Brown T."/>
            <person name="Cohen L."/>
        </authorList>
    </citation>
    <scope>NUCLEOTIDE SEQUENCE</scope>
    <source>
        <strain evidence="1">GSO104</strain>
    </source>
</reference>
<proteinExistence type="predicted"/>
<gene>
    <name evidence="1" type="ORF">DBRI00130_LOCUS23870</name>
</gene>
<protein>
    <submittedName>
        <fullName evidence="1">Uncharacterized protein</fullName>
    </submittedName>
</protein>
<sequence length="139" mass="15362">MRRCIERGELREEILRRTIVPIFLRTVHDVRAALDVAVSIDVKDATTDTSTRPGALLQLIDCQSIQGITSKEGDDPLGGAFDLFWAIHLNLLVNAGPTAAELNSIKAQARDVFHEIYDSTKGVPSSFTALCVRKRTRSK</sequence>
<evidence type="ECO:0000313" key="1">
    <source>
        <dbReference type="EMBL" id="CAE4624278.1"/>
    </source>
</evidence>
<name>A0A7S4VE78_9STRA</name>
<organism evidence="1">
    <name type="scientific">Ditylum brightwellii</name>
    <dbReference type="NCBI Taxonomy" id="49249"/>
    <lineage>
        <taxon>Eukaryota</taxon>
        <taxon>Sar</taxon>
        <taxon>Stramenopiles</taxon>
        <taxon>Ochrophyta</taxon>
        <taxon>Bacillariophyta</taxon>
        <taxon>Mediophyceae</taxon>
        <taxon>Lithodesmiophycidae</taxon>
        <taxon>Lithodesmiales</taxon>
        <taxon>Lithodesmiaceae</taxon>
        <taxon>Ditylum</taxon>
    </lineage>
</organism>
<dbReference type="EMBL" id="HBNS01030406">
    <property type="protein sequence ID" value="CAE4624278.1"/>
    <property type="molecule type" value="Transcribed_RNA"/>
</dbReference>